<feature type="binding site" evidence="8">
    <location>
        <position position="8"/>
    </location>
    <ligand>
        <name>Mg(2+)</name>
        <dbReference type="ChEBI" id="CHEBI:18420"/>
    </ligand>
</feature>
<keyword evidence="1 8" id="KW-0444">Lipid biosynthesis</keyword>
<keyword evidence="11" id="KW-1185">Reference proteome</keyword>
<proteinExistence type="inferred from homology"/>
<evidence type="ECO:0000313" key="10">
    <source>
        <dbReference type="EMBL" id="WMW79115.1"/>
    </source>
</evidence>
<sequence length="139" mass="15844">MIFGIGTDIVQTSRMHDAIARHQYRFADKILGVDEQLVFRMRYDNDPAKGERYLATRFAAKEALSKAMRTGFREPMSWHGVQLLNQDTGMPYFLFNETLSSWFGERGLVAHVSISDEKEYALAFVILETSAASLAMNEK</sequence>
<dbReference type="Pfam" id="PF01648">
    <property type="entry name" value="ACPS"/>
    <property type="match status" value="1"/>
</dbReference>
<name>A0ABY9RCY5_9BURK</name>
<dbReference type="InterPro" id="IPR008278">
    <property type="entry name" value="4-PPantetheinyl_Trfase_dom"/>
</dbReference>
<keyword evidence="8" id="KW-0963">Cytoplasm</keyword>
<dbReference type="EMBL" id="CP133720">
    <property type="protein sequence ID" value="WMW79115.1"/>
    <property type="molecule type" value="Genomic_DNA"/>
</dbReference>
<keyword evidence="2 8" id="KW-0808">Transferase</keyword>
<evidence type="ECO:0000256" key="4">
    <source>
        <dbReference type="ARBA" id="ARBA00022832"/>
    </source>
</evidence>
<evidence type="ECO:0000256" key="1">
    <source>
        <dbReference type="ARBA" id="ARBA00022516"/>
    </source>
</evidence>
<comment type="cofactor">
    <cofactor evidence="8">
        <name>Mg(2+)</name>
        <dbReference type="ChEBI" id="CHEBI:18420"/>
    </cofactor>
</comment>
<dbReference type="NCBIfam" id="TIGR00556">
    <property type="entry name" value="pantethn_trn"/>
    <property type="match status" value="1"/>
</dbReference>
<accession>A0ABY9RCY5</accession>
<keyword evidence="3 8" id="KW-0479">Metal-binding</keyword>
<evidence type="ECO:0000256" key="6">
    <source>
        <dbReference type="ARBA" id="ARBA00023098"/>
    </source>
</evidence>
<feature type="domain" description="4'-phosphopantetheinyl transferase" evidence="9">
    <location>
        <begin position="4"/>
        <end position="124"/>
    </location>
</feature>
<evidence type="ECO:0000256" key="3">
    <source>
        <dbReference type="ARBA" id="ARBA00022723"/>
    </source>
</evidence>
<dbReference type="GO" id="GO:0008897">
    <property type="term" value="F:holo-[acyl-carrier-protein] synthase activity"/>
    <property type="evidence" value="ECO:0007669"/>
    <property type="project" value="UniProtKB-EC"/>
</dbReference>
<comment type="function">
    <text evidence="8">Transfers the 4'-phosphopantetheine moiety from coenzyme A to a Ser of acyl-carrier-protein.</text>
</comment>
<dbReference type="Gene3D" id="3.90.470.20">
    <property type="entry name" value="4'-phosphopantetheinyl transferase domain"/>
    <property type="match status" value="1"/>
</dbReference>
<evidence type="ECO:0000256" key="2">
    <source>
        <dbReference type="ARBA" id="ARBA00022679"/>
    </source>
</evidence>
<evidence type="ECO:0000259" key="9">
    <source>
        <dbReference type="Pfam" id="PF01648"/>
    </source>
</evidence>
<dbReference type="Proteomes" id="UP001181355">
    <property type="component" value="Chromosome"/>
</dbReference>
<protein>
    <recommendedName>
        <fullName evidence="8">Holo-[acyl-carrier-protein] synthase</fullName>
        <shortName evidence="8">Holo-ACP synthase</shortName>
        <ecNumber evidence="8">2.7.8.7</ecNumber>
    </recommendedName>
    <alternativeName>
        <fullName evidence="8">4'-phosphopantetheinyl transferase AcpS</fullName>
    </alternativeName>
</protein>
<evidence type="ECO:0000256" key="5">
    <source>
        <dbReference type="ARBA" id="ARBA00022842"/>
    </source>
</evidence>
<dbReference type="EC" id="2.7.8.7" evidence="8"/>
<dbReference type="SUPFAM" id="SSF56214">
    <property type="entry name" value="4'-phosphopantetheinyl transferase"/>
    <property type="match status" value="1"/>
</dbReference>
<comment type="subcellular location">
    <subcellularLocation>
        <location evidence="8">Cytoplasm</location>
    </subcellularLocation>
</comment>
<keyword evidence="7 8" id="KW-0275">Fatty acid biosynthesis</keyword>
<evidence type="ECO:0000256" key="8">
    <source>
        <dbReference type="HAMAP-Rule" id="MF_00101"/>
    </source>
</evidence>
<keyword evidence="5 8" id="KW-0460">Magnesium</keyword>
<keyword evidence="4 8" id="KW-0276">Fatty acid metabolism</keyword>
<gene>
    <name evidence="8 10" type="primary">acpS</name>
    <name evidence="10" type="ORF">RF679_10680</name>
</gene>
<dbReference type="InterPro" id="IPR002582">
    <property type="entry name" value="ACPS"/>
</dbReference>
<comment type="catalytic activity">
    <reaction evidence="8">
        <text>apo-[ACP] + CoA = holo-[ACP] + adenosine 3',5'-bisphosphate + H(+)</text>
        <dbReference type="Rhea" id="RHEA:12068"/>
        <dbReference type="Rhea" id="RHEA-COMP:9685"/>
        <dbReference type="Rhea" id="RHEA-COMP:9690"/>
        <dbReference type="ChEBI" id="CHEBI:15378"/>
        <dbReference type="ChEBI" id="CHEBI:29999"/>
        <dbReference type="ChEBI" id="CHEBI:57287"/>
        <dbReference type="ChEBI" id="CHEBI:58343"/>
        <dbReference type="ChEBI" id="CHEBI:64479"/>
        <dbReference type="EC" id="2.7.8.7"/>
    </reaction>
</comment>
<feature type="binding site" evidence="8">
    <location>
        <position position="62"/>
    </location>
    <ligand>
        <name>Mg(2+)</name>
        <dbReference type="ChEBI" id="CHEBI:18420"/>
    </ligand>
</feature>
<organism evidence="10 11">
    <name type="scientific">Undibacterium cyanobacteriorum</name>
    <dbReference type="NCBI Taxonomy" id="3073561"/>
    <lineage>
        <taxon>Bacteria</taxon>
        <taxon>Pseudomonadati</taxon>
        <taxon>Pseudomonadota</taxon>
        <taxon>Betaproteobacteria</taxon>
        <taxon>Burkholderiales</taxon>
        <taxon>Oxalobacteraceae</taxon>
        <taxon>Undibacterium</taxon>
    </lineage>
</organism>
<dbReference type="InterPro" id="IPR037143">
    <property type="entry name" value="4-PPantetheinyl_Trfase_dom_sf"/>
</dbReference>
<dbReference type="NCBIfam" id="TIGR00516">
    <property type="entry name" value="acpS"/>
    <property type="match status" value="1"/>
</dbReference>
<dbReference type="InterPro" id="IPR004568">
    <property type="entry name" value="Ppantetheine-prot_Trfase_dom"/>
</dbReference>
<reference evidence="10" key="1">
    <citation type="submission" date="2023-09" db="EMBL/GenBank/DDBJ databases">
        <title>Undibacterium sp. 20NA77.5 isolated from freshwater.</title>
        <authorList>
            <person name="Le V."/>
            <person name="Ko S.-R."/>
            <person name="Ahn C.-Y."/>
            <person name="Oh H.-M."/>
        </authorList>
    </citation>
    <scope>NUCLEOTIDE SEQUENCE</scope>
    <source>
        <strain evidence="10">20NA77.5</strain>
    </source>
</reference>
<evidence type="ECO:0000256" key="7">
    <source>
        <dbReference type="ARBA" id="ARBA00023160"/>
    </source>
</evidence>
<evidence type="ECO:0000313" key="11">
    <source>
        <dbReference type="Proteomes" id="UP001181355"/>
    </source>
</evidence>
<keyword evidence="6 8" id="KW-0443">Lipid metabolism</keyword>
<dbReference type="RefSeq" id="WP_309480616.1">
    <property type="nucleotide sequence ID" value="NZ_CP133720.1"/>
</dbReference>
<dbReference type="HAMAP" id="MF_00101">
    <property type="entry name" value="AcpS"/>
    <property type="match status" value="1"/>
</dbReference>
<comment type="similarity">
    <text evidence="8">Belongs to the P-Pant transferase superfamily. AcpS family.</text>
</comment>